<gene>
    <name evidence="2" type="ordered locus">RSal33209_3127</name>
</gene>
<dbReference type="EC" id="3.1.4.46" evidence="2"/>
<dbReference type="STRING" id="288705.RSal33209_3127"/>
<sequence length="33" mass="3538">MNLIYAHRGSSAQYAEHTRAAYLQAISDGADGV</sequence>
<evidence type="ECO:0000259" key="1">
    <source>
        <dbReference type="PROSITE" id="PS51704"/>
    </source>
</evidence>
<evidence type="ECO:0000313" key="3">
    <source>
        <dbReference type="Proteomes" id="UP000002007"/>
    </source>
</evidence>
<protein>
    <submittedName>
        <fullName evidence="2">Glycerophosphoryl diester phosphodiesterase</fullName>
        <ecNumber evidence="2">3.1.4.46</ecNumber>
    </submittedName>
</protein>
<proteinExistence type="predicted"/>
<name>A9WUH4_RENSM</name>
<dbReference type="InterPro" id="IPR030395">
    <property type="entry name" value="GP_PDE_dom"/>
</dbReference>
<keyword evidence="3" id="KW-1185">Reference proteome</keyword>
<dbReference type="SUPFAM" id="SSF51695">
    <property type="entry name" value="PLC-like phosphodiesterases"/>
    <property type="match status" value="1"/>
</dbReference>
<dbReference type="GO" id="GO:0008889">
    <property type="term" value="F:glycerophosphodiester phosphodiesterase activity"/>
    <property type="evidence" value="ECO:0007669"/>
    <property type="project" value="UniProtKB-EC"/>
</dbReference>
<keyword evidence="2" id="KW-0378">Hydrolase</keyword>
<accession>A9WUH4</accession>
<reference evidence="3" key="1">
    <citation type="journal article" date="2008" name="J. Bacteriol.">
        <title>Genome sequence of the fish pathogen Renibacterium salmoninarum suggests reductive evolution away from an environmental Arthrobacter ancestor.</title>
        <authorList>
            <person name="Wiens G.D."/>
            <person name="Rockey D.D."/>
            <person name="Wu Z."/>
            <person name="Chang J."/>
            <person name="Levy R."/>
            <person name="Crane S."/>
            <person name="Chen D.S."/>
            <person name="Capri G.R."/>
            <person name="Burnett J.R."/>
            <person name="Sudheesh P.S."/>
            <person name="Schipma M.J."/>
            <person name="Burd H."/>
            <person name="Bhattacharyya A."/>
            <person name="Rhodes L.D."/>
            <person name="Kaul R."/>
            <person name="Strom M.S."/>
        </authorList>
    </citation>
    <scope>NUCLEOTIDE SEQUENCE [LARGE SCALE GENOMIC DNA]</scope>
    <source>
        <strain evidence="3">ATCC 33209 / DSM 20767 / JCM 11484 / NBRC 15589 / NCIMB 2235</strain>
    </source>
</reference>
<evidence type="ECO:0000313" key="2">
    <source>
        <dbReference type="EMBL" id="ABY24845.1"/>
    </source>
</evidence>
<dbReference type="KEGG" id="rsa:RSal33209_3127"/>
<dbReference type="InterPro" id="IPR017946">
    <property type="entry name" value="PLC-like_Pdiesterase_TIM-brl"/>
</dbReference>
<dbReference type="AlphaFoldDB" id="A9WUH4"/>
<organism evidence="2 3">
    <name type="scientific">Renibacterium salmoninarum (strain ATCC 33209 / DSM 20767 / JCM 11484 / NBRC 15589 / NCIMB 2235)</name>
    <dbReference type="NCBI Taxonomy" id="288705"/>
    <lineage>
        <taxon>Bacteria</taxon>
        <taxon>Bacillati</taxon>
        <taxon>Actinomycetota</taxon>
        <taxon>Actinomycetes</taxon>
        <taxon>Micrococcales</taxon>
        <taxon>Micrococcaceae</taxon>
        <taxon>Renibacterium</taxon>
    </lineage>
</organism>
<dbReference type="Pfam" id="PF03009">
    <property type="entry name" value="GDPD"/>
    <property type="match status" value="1"/>
</dbReference>
<dbReference type="Gene3D" id="3.20.20.190">
    <property type="entry name" value="Phosphatidylinositol (PI) phosphodiesterase"/>
    <property type="match status" value="1"/>
</dbReference>
<dbReference type="eggNOG" id="COG0584">
    <property type="taxonomic scope" value="Bacteria"/>
</dbReference>
<feature type="domain" description="GP-PDE" evidence="1">
    <location>
        <begin position="2"/>
        <end position="33"/>
    </location>
</feature>
<dbReference type="HOGENOM" id="CLU_3383458_0_0_11"/>
<dbReference type="EMBL" id="CP000910">
    <property type="protein sequence ID" value="ABY24845.1"/>
    <property type="molecule type" value="Genomic_DNA"/>
</dbReference>
<dbReference type="PROSITE" id="PS51704">
    <property type="entry name" value="GP_PDE"/>
    <property type="match status" value="1"/>
</dbReference>
<dbReference type="Proteomes" id="UP000002007">
    <property type="component" value="Chromosome"/>
</dbReference>
<dbReference type="GO" id="GO:0006629">
    <property type="term" value="P:lipid metabolic process"/>
    <property type="evidence" value="ECO:0007669"/>
    <property type="project" value="InterPro"/>
</dbReference>